<dbReference type="EMBL" id="CAJPWZ010000697">
    <property type="protein sequence ID" value="CAG2198734.1"/>
    <property type="molecule type" value="Genomic_DNA"/>
</dbReference>
<evidence type="ECO:0000313" key="2">
    <source>
        <dbReference type="Proteomes" id="UP000683360"/>
    </source>
</evidence>
<keyword evidence="2" id="KW-1185">Reference proteome</keyword>
<sequence>MENKNAYSKIFVMTKDDIKEDICKWQYHTHTPYDFGIVIPDEFLQQYIEKWLDDFTQSCSIYNESRPFTNDRFVNAIRNYMKRLSSDKIASLIKSANEDFIYNAFVMKDKDIIENSTNKYEIFGIIIPTDLLQLYIERWFYHFKEGSYINKNAGKCRLLSDVTFRTALLIYINEINTDTIASLIQTGNKDFFYSAFVMAEVDIKEDAEYVYELFGIIIPKNCYRVI</sequence>
<organism evidence="1 2">
    <name type="scientific">Mytilus edulis</name>
    <name type="common">Blue mussel</name>
    <dbReference type="NCBI Taxonomy" id="6550"/>
    <lineage>
        <taxon>Eukaryota</taxon>
        <taxon>Metazoa</taxon>
        <taxon>Spiralia</taxon>
        <taxon>Lophotrochozoa</taxon>
        <taxon>Mollusca</taxon>
        <taxon>Bivalvia</taxon>
        <taxon>Autobranchia</taxon>
        <taxon>Pteriomorphia</taxon>
        <taxon>Mytilida</taxon>
        <taxon>Mytiloidea</taxon>
        <taxon>Mytilidae</taxon>
        <taxon>Mytilinae</taxon>
        <taxon>Mytilus</taxon>
    </lineage>
</organism>
<dbReference type="AlphaFoldDB" id="A0A8S3QUD6"/>
<evidence type="ECO:0000313" key="1">
    <source>
        <dbReference type="EMBL" id="CAG2198734.1"/>
    </source>
</evidence>
<comment type="caution">
    <text evidence="1">The sequence shown here is derived from an EMBL/GenBank/DDBJ whole genome shotgun (WGS) entry which is preliminary data.</text>
</comment>
<accession>A0A8S3QUD6</accession>
<gene>
    <name evidence="1" type="ORF">MEDL_13493</name>
</gene>
<protein>
    <submittedName>
        <fullName evidence="1">Uncharacterized protein</fullName>
    </submittedName>
</protein>
<proteinExistence type="predicted"/>
<name>A0A8S3QUD6_MYTED</name>
<reference evidence="1" key="1">
    <citation type="submission" date="2021-03" db="EMBL/GenBank/DDBJ databases">
        <authorList>
            <person name="Bekaert M."/>
        </authorList>
    </citation>
    <scope>NUCLEOTIDE SEQUENCE</scope>
</reference>
<dbReference type="Proteomes" id="UP000683360">
    <property type="component" value="Unassembled WGS sequence"/>
</dbReference>